<dbReference type="AlphaFoldDB" id="A0A3N4GHA4"/>
<dbReference type="RefSeq" id="WP_123928586.1">
    <property type="nucleotide sequence ID" value="NZ_JBPSDP010000005.1"/>
</dbReference>
<sequence>MRSPEDSPGDGRDTPEPTETTTGEPDHARYEGRSDPRLSPALIATLITIPIMLIVGFIAFAALKSSDQQQIPVDSYAAPASADGRCATLIAALPGSFEGFGAKQVDGGTATWKGSEGGDPVTVRCGVDRPSELAPSSRLQTVNGVQWFITDTIENRGQAYVCVDHRPYVALWVPVSGGNSSITDVSAAIGRVLPTGPLDFG</sequence>
<evidence type="ECO:0000256" key="2">
    <source>
        <dbReference type="SAM" id="Phobius"/>
    </source>
</evidence>
<keyword evidence="2" id="KW-0472">Membrane</keyword>
<protein>
    <submittedName>
        <fullName evidence="3">DUF3515 domain-containing protein</fullName>
    </submittedName>
</protein>
<dbReference type="Pfam" id="PF12028">
    <property type="entry name" value="DUF3515"/>
    <property type="match status" value="1"/>
</dbReference>
<keyword evidence="2" id="KW-1133">Transmembrane helix</keyword>
<dbReference type="Proteomes" id="UP000267536">
    <property type="component" value="Unassembled WGS sequence"/>
</dbReference>
<feature type="compositionally biased region" description="Basic and acidic residues" evidence="1">
    <location>
        <begin position="24"/>
        <end position="35"/>
    </location>
</feature>
<evidence type="ECO:0000313" key="3">
    <source>
        <dbReference type="EMBL" id="RPA62219.1"/>
    </source>
</evidence>
<keyword evidence="4" id="KW-1185">Reference proteome</keyword>
<feature type="region of interest" description="Disordered" evidence="1">
    <location>
        <begin position="1"/>
        <end position="35"/>
    </location>
</feature>
<dbReference type="InterPro" id="IPR021903">
    <property type="entry name" value="DUF3515"/>
</dbReference>
<accession>A0A3N4GHA4</accession>
<keyword evidence="2" id="KW-0812">Transmembrane</keyword>
<name>A0A3N4GHA4_9ACTN</name>
<gene>
    <name evidence="3" type="ORF">EF294_09390</name>
</gene>
<dbReference type="OrthoDB" id="4422435at2"/>
<evidence type="ECO:0000313" key="4">
    <source>
        <dbReference type="Proteomes" id="UP000267536"/>
    </source>
</evidence>
<reference evidence="3 4" key="1">
    <citation type="submission" date="2018-11" db="EMBL/GenBank/DDBJ databases">
        <title>Draft genome sequence of Gordonia sp. RS15-1S isolated from rice stems.</title>
        <authorList>
            <person name="Muangham S."/>
        </authorList>
    </citation>
    <scope>NUCLEOTIDE SEQUENCE [LARGE SCALE GENOMIC DNA]</scope>
    <source>
        <strain evidence="3 4">RS15-1S</strain>
    </source>
</reference>
<feature type="transmembrane region" description="Helical" evidence="2">
    <location>
        <begin position="41"/>
        <end position="63"/>
    </location>
</feature>
<proteinExistence type="predicted"/>
<evidence type="ECO:0000256" key="1">
    <source>
        <dbReference type="SAM" id="MobiDB-lite"/>
    </source>
</evidence>
<dbReference type="EMBL" id="RKMH01000006">
    <property type="protein sequence ID" value="RPA62219.1"/>
    <property type="molecule type" value="Genomic_DNA"/>
</dbReference>
<comment type="caution">
    <text evidence="3">The sequence shown here is derived from an EMBL/GenBank/DDBJ whole genome shotgun (WGS) entry which is preliminary data.</text>
</comment>
<organism evidence="3 4">
    <name type="scientific">Gordonia oryzae</name>
    <dbReference type="NCBI Taxonomy" id="2487349"/>
    <lineage>
        <taxon>Bacteria</taxon>
        <taxon>Bacillati</taxon>
        <taxon>Actinomycetota</taxon>
        <taxon>Actinomycetes</taxon>
        <taxon>Mycobacteriales</taxon>
        <taxon>Gordoniaceae</taxon>
        <taxon>Gordonia</taxon>
    </lineage>
</organism>